<evidence type="ECO:0000313" key="2">
    <source>
        <dbReference type="Proteomes" id="UP001058184"/>
    </source>
</evidence>
<reference evidence="1" key="1">
    <citation type="submission" date="2021-08" db="EMBL/GenBank/DDBJ databases">
        <authorList>
            <person name="Nwanade C."/>
            <person name="Wang M."/>
            <person name="Masoudi A."/>
            <person name="Yu Z."/>
            <person name="Liu J."/>
        </authorList>
    </citation>
    <scope>NUCLEOTIDE SEQUENCE</scope>
    <source>
        <strain evidence="1">S141</strain>
    </source>
</reference>
<dbReference type="Proteomes" id="UP001058184">
    <property type="component" value="Chromosome"/>
</dbReference>
<name>A0ABY5X028_LEICA</name>
<dbReference type="RefSeq" id="WP_260003769.1">
    <property type="nucleotide sequence ID" value="NZ_CP081078.1"/>
</dbReference>
<protein>
    <submittedName>
        <fullName evidence="1">Uncharacterized protein</fullName>
    </submittedName>
</protein>
<organism evidence="1 2">
    <name type="scientific">Leisingera caerulea</name>
    <name type="common">Phaeobacter caeruleus</name>
    <dbReference type="NCBI Taxonomy" id="506591"/>
    <lineage>
        <taxon>Bacteria</taxon>
        <taxon>Pseudomonadati</taxon>
        <taxon>Pseudomonadota</taxon>
        <taxon>Alphaproteobacteria</taxon>
        <taxon>Rhodobacterales</taxon>
        <taxon>Roseobacteraceae</taxon>
        <taxon>Leisingera</taxon>
    </lineage>
</organism>
<evidence type="ECO:0000313" key="1">
    <source>
        <dbReference type="EMBL" id="UWQ59946.1"/>
    </source>
</evidence>
<keyword evidence="2" id="KW-1185">Reference proteome</keyword>
<proteinExistence type="predicted"/>
<dbReference type="EMBL" id="CP081078">
    <property type="protein sequence ID" value="UWQ59946.1"/>
    <property type="molecule type" value="Genomic_DNA"/>
</dbReference>
<accession>A0ABY5X028</accession>
<gene>
    <name evidence="1" type="ORF">K3722_07395</name>
</gene>
<sequence length="74" mass="8281">MALKHIETIECLTEEGTIEIVDVFQNFKTHRPLSGPSSEVAGRKEMHLRSGGPVNFIDENTFKVVLTGQTLRRA</sequence>